<reference evidence="3" key="1">
    <citation type="submission" date="2022-11" db="UniProtKB">
        <authorList>
            <consortium name="WormBaseParasite"/>
        </authorList>
    </citation>
    <scope>IDENTIFICATION</scope>
</reference>
<feature type="compositionally biased region" description="Low complexity" evidence="1">
    <location>
        <begin position="98"/>
        <end position="107"/>
    </location>
</feature>
<dbReference type="AlphaFoldDB" id="A0A915EJL2"/>
<dbReference type="WBParaSite" id="jg6999.2">
    <property type="protein sequence ID" value="jg6999.2"/>
    <property type="gene ID" value="jg6999"/>
</dbReference>
<dbReference type="Proteomes" id="UP000887574">
    <property type="component" value="Unplaced"/>
</dbReference>
<feature type="region of interest" description="Disordered" evidence="1">
    <location>
        <begin position="80"/>
        <end position="114"/>
    </location>
</feature>
<evidence type="ECO:0000313" key="3">
    <source>
        <dbReference type="WBParaSite" id="jg6999.2"/>
    </source>
</evidence>
<accession>A0A915EJL2</accession>
<protein>
    <submittedName>
        <fullName evidence="3">Uncharacterized protein</fullName>
    </submittedName>
</protein>
<proteinExistence type="predicted"/>
<evidence type="ECO:0000313" key="2">
    <source>
        <dbReference type="Proteomes" id="UP000887574"/>
    </source>
</evidence>
<keyword evidence="2" id="KW-1185">Reference proteome</keyword>
<sequence length="142" mass="15651">MGQNWHNFYFEGTTQNNTVPNCFFARLRISPIHDDDQSRQIVLKLQNQYGAKQNQRYQAQYSSDKLKSGVHDSMTYTDDVNRGIYGSSPNGGMAGEVSASSSSTPSPQLCASAKRELSSSLVENPYDAAVHAAFSESRMSSV</sequence>
<name>A0A915EJL2_9BILA</name>
<organism evidence="2 3">
    <name type="scientific">Ditylenchus dipsaci</name>
    <dbReference type="NCBI Taxonomy" id="166011"/>
    <lineage>
        <taxon>Eukaryota</taxon>
        <taxon>Metazoa</taxon>
        <taxon>Ecdysozoa</taxon>
        <taxon>Nematoda</taxon>
        <taxon>Chromadorea</taxon>
        <taxon>Rhabditida</taxon>
        <taxon>Tylenchina</taxon>
        <taxon>Tylenchomorpha</taxon>
        <taxon>Sphaerularioidea</taxon>
        <taxon>Anguinidae</taxon>
        <taxon>Anguininae</taxon>
        <taxon>Ditylenchus</taxon>
    </lineage>
</organism>
<evidence type="ECO:0000256" key="1">
    <source>
        <dbReference type="SAM" id="MobiDB-lite"/>
    </source>
</evidence>